<keyword evidence="7" id="KW-1185">Reference proteome</keyword>
<dbReference type="InterPro" id="IPR052035">
    <property type="entry name" value="ZnF_BED_domain_contain"/>
</dbReference>
<comment type="caution">
    <text evidence="6">The sequence shown here is derived from an EMBL/GenBank/DDBJ whole genome shotgun (WGS) entry which is preliminary data.</text>
</comment>
<dbReference type="Proteomes" id="UP000276133">
    <property type="component" value="Unassembled WGS sequence"/>
</dbReference>
<dbReference type="OrthoDB" id="1607513at2759"/>
<keyword evidence="3" id="KW-0863">Zinc-finger</keyword>
<evidence type="ECO:0000256" key="4">
    <source>
        <dbReference type="ARBA" id="ARBA00022833"/>
    </source>
</evidence>
<dbReference type="EMBL" id="REGN01004145">
    <property type="protein sequence ID" value="RNA18928.1"/>
    <property type="molecule type" value="Genomic_DNA"/>
</dbReference>
<dbReference type="PANTHER" id="PTHR46481">
    <property type="entry name" value="ZINC FINGER BED DOMAIN-CONTAINING PROTEIN 4"/>
    <property type="match status" value="1"/>
</dbReference>
<organism evidence="6 7">
    <name type="scientific">Brachionus plicatilis</name>
    <name type="common">Marine rotifer</name>
    <name type="synonym">Brachionus muelleri</name>
    <dbReference type="NCBI Taxonomy" id="10195"/>
    <lineage>
        <taxon>Eukaryota</taxon>
        <taxon>Metazoa</taxon>
        <taxon>Spiralia</taxon>
        <taxon>Gnathifera</taxon>
        <taxon>Rotifera</taxon>
        <taxon>Eurotatoria</taxon>
        <taxon>Monogononta</taxon>
        <taxon>Pseudotrocha</taxon>
        <taxon>Ploima</taxon>
        <taxon>Brachionidae</taxon>
        <taxon>Brachionus</taxon>
    </lineage>
</organism>
<gene>
    <name evidence="6" type="ORF">BpHYR1_000592</name>
</gene>
<accession>A0A3M7R6P5</accession>
<keyword evidence="4" id="KW-0862">Zinc</keyword>
<evidence type="ECO:0000256" key="3">
    <source>
        <dbReference type="ARBA" id="ARBA00022771"/>
    </source>
</evidence>
<sequence length="305" mass="35339">MTQQTESYDGSMQLESIEQTVNDLTQGENFVSSPLKRRRNESPIWTYCVRLDNGQKKCNVDFCSKFFEKTTSNSAIMDHLKDVHFINCRPQRSDIVQNLARNASTKHCNEEQTKGNKALLKTFQPFTIVNSQSFLEFCYILDSRYVIPERHSVSTLVQKEYENTLNILKVHLKLLESKVILINFTVHFRDDISVMFDLRGFKLALSILRDLKEEKPNNDILLDNDDFEKAIIVLDLLEPFNQIANVLQTHTTGTLDLSGDSYNSCSQLYLIFIELMAHLDTKLKEKKYSSPKLTIESMKLKIEDY</sequence>
<evidence type="ECO:0000313" key="7">
    <source>
        <dbReference type="Proteomes" id="UP000276133"/>
    </source>
</evidence>
<evidence type="ECO:0000256" key="1">
    <source>
        <dbReference type="ARBA" id="ARBA00004123"/>
    </source>
</evidence>
<comment type="subcellular location">
    <subcellularLocation>
        <location evidence="1">Nucleus</location>
    </subcellularLocation>
</comment>
<name>A0A3M7R6P5_BRAPC</name>
<evidence type="ECO:0000256" key="2">
    <source>
        <dbReference type="ARBA" id="ARBA00022723"/>
    </source>
</evidence>
<reference evidence="6 7" key="1">
    <citation type="journal article" date="2018" name="Sci. Rep.">
        <title>Genomic signatures of local adaptation to the degree of environmental predictability in rotifers.</title>
        <authorList>
            <person name="Franch-Gras L."/>
            <person name="Hahn C."/>
            <person name="Garcia-Roger E.M."/>
            <person name="Carmona M.J."/>
            <person name="Serra M."/>
            <person name="Gomez A."/>
        </authorList>
    </citation>
    <scope>NUCLEOTIDE SEQUENCE [LARGE SCALE GENOMIC DNA]</scope>
    <source>
        <strain evidence="6">HYR1</strain>
    </source>
</reference>
<dbReference type="GO" id="GO:0008270">
    <property type="term" value="F:zinc ion binding"/>
    <property type="evidence" value="ECO:0007669"/>
    <property type="project" value="UniProtKB-KW"/>
</dbReference>
<keyword evidence="2" id="KW-0479">Metal-binding</keyword>
<dbReference type="SUPFAM" id="SSF140996">
    <property type="entry name" value="Hermes dimerisation domain"/>
    <property type="match status" value="1"/>
</dbReference>
<evidence type="ECO:0000313" key="6">
    <source>
        <dbReference type="EMBL" id="RNA18928.1"/>
    </source>
</evidence>
<evidence type="ECO:0000256" key="5">
    <source>
        <dbReference type="ARBA" id="ARBA00023242"/>
    </source>
</evidence>
<dbReference type="PANTHER" id="PTHR46481:SF10">
    <property type="entry name" value="ZINC FINGER BED DOMAIN-CONTAINING PROTEIN 39"/>
    <property type="match status" value="1"/>
</dbReference>
<dbReference type="AlphaFoldDB" id="A0A3M7R6P5"/>
<protein>
    <submittedName>
        <fullName evidence="6">Zinc finger BED domain-containing 1-like</fullName>
    </submittedName>
</protein>
<keyword evidence="5" id="KW-0539">Nucleus</keyword>
<proteinExistence type="predicted"/>
<dbReference type="GO" id="GO:0005634">
    <property type="term" value="C:nucleus"/>
    <property type="evidence" value="ECO:0007669"/>
    <property type="project" value="UniProtKB-SubCell"/>
</dbReference>